<sequence>MAQNKLTFVCLLLVLIFCQEIQSNEGRQLKQERANEAYDKILEKEAKSPEPKSNLRRYDNPTVKAANANLSPPTTPSRGAVRETMPPPSPPRRMDDFRPTAPGHSPGVGNSLQN</sequence>
<name>A0ACC1XVH4_MELAZ</name>
<comment type="caution">
    <text evidence="1">The sequence shown here is derived from an EMBL/GenBank/DDBJ whole genome shotgun (WGS) entry which is preliminary data.</text>
</comment>
<keyword evidence="2" id="KW-1185">Reference proteome</keyword>
<dbReference type="EMBL" id="CM051400">
    <property type="protein sequence ID" value="KAJ4714912.1"/>
    <property type="molecule type" value="Genomic_DNA"/>
</dbReference>
<evidence type="ECO:0000313" key="1">
    <source>
        <dbReference type="EMBL" id="KAJ4714912.1"/>
    </source>
</evidence>
<proteinExistence type="predicted"/>
<dbReference type="Proteomes" id="UP001164539">
    <property type="component" value="Chromosome 7"/>
</dbReference>
<evidence type="ECO:0000313" key="2">
    <source>
        <dbReference type="Proteomes" id="UP001164539"/>
    </source>
</evidence>
<organism evidence="1 2">
    <name type="scientific">Melia azedarach</name>
    <name type="common">Chinaberry tree</name>
    <dbReference type="NCBI Taxonomy" id="155640"/>
    <lineage>
        <taxon>Eukaryota</taxon>
        <taxon>Viridiplantae</taxon>
        <taxon>Streptophyta</taxon>
        <taxon>Embryophyta</taxon>
        <taxon>Tracheophyta</taxon>
        <taxon>Spermatophyta</taxon>
        <taxon>Magnoliopsida</taxon>
        <taxon>eudicotyledons</taxon>
        <taxon>Gunneridae</taxon>
        <taxon>Pentapetalae</taxon>
        <taxon>rosids</taxon>
        <taxon>malvids</taxon>
        <taxon>Sapindales</taxon>
        <taxon>Meliaceae</taxon>
        <taxon>Melia</taxon>
    </lineage>
</organism>
<accession>A0ACC1XVH4</accession>
<protein>
    <submittedName>
        <fullName evidence="1">Precursor of CEP3</fullName>
    </submittedName>
</protein>
<reference evidence="1 2" key="1">
    <citation type="journal article" date="2023" name="Science">
        <title>Complex scaffold remodeling in plant triterpene biosynthesis.</title>
        <authorList>
            <person name="De La Pena R."/>
            <person name="Hodgson H."/>
            <person name="Liu J.C."/>
            <person name="Stephenson M.J."/>
            <person name="Martin A.C."/>
            <person name="Owen C."/>
            <person name="Harkess A."/>
            <person name="Leebens-Mack J."/>
            <person name="Jimenez L.E."/>
            <person name="Osbourn A."/>
            <person name="Sattely E.S."/>
        </authorList>
    </citation>
    <scope>NUCLEOTIDE SEQUENCE [LARGE SCALE GENOMIC DNA]</scope>
    <source>
        <strain evidence="2">cv. JPN11</strain>
        <tissue evidence="1">Leaf</tissue>
    </source>
</reference>
<gene>
    <name evidence="1" type="ORF">OWV82_013329</name>
</gene>